<sequence>MMSNYSDEDEMTDWVNKYLNFVSMPRGEDFVDMLNCRATPIALITTSLFLIARDYFGAPLQCWSQSEWKKSWIQYSHDYCLVENTYYVPMSQKGVAHDHRSHMEEGEISYYQWVPFILLLQAFFFAAPVIFWRCFDVFTSRMNLQEILAMAKDAASCSKEMGRAERITIANQLGAILGQKYGEDSKCCKSVRRCVSQSSFTFAYFVTKLLFIINCSVQMCMMSHYLAKNDLLFVYSTLSALAQGGSWADTHIFPRVTMCDIPVRQATGNHVIKYTVQCVLAGNMLNEKIFIAMWIWMSLLTLITTVNLIMWLTRVGCKMARSDILKRLLILSVSRLYPDTPSKKAIAIAEDSDSDYDTDYETARSIFKDEEDNVQESGMDSSQMPSEATARVGCERARLEIDEMGTAIDGRITQRIQTEARRKKRREIKRRAFMNKIEREFGAFVEYMGRDGVMLVKLMETNSNSMVTSYVVGYVFNDFVPPMSLQKDANGAFMGTGMLDRSNADLAAMENPYSYYVPSPGTVKSMLSNGQGFGPAGSPI</sequence>
<evidence type="ECO:0000256" key="1">
    <source>
        <dbReference type="ARBA" id="ARBA00004610"/>
    </source>
</evidence>
<keyword evidence="4" id="KW-1003">Cell membrane</keyword>
<dbReference type="PRINTS" id="PR01262">
    <property type="entry name" value="INNEXIN"/>
</dbReference>
<evidence type="ECO:0000256" key="12">
    <source>
        <dbReference type="RuleBase" id="RU010713"/>
    </source>
</evidence>
<feature type="transmembrane region" description="Helical" evidence="12">
    <location>
        <begin position="289"/>
        <end position="312"/>
    </location>
</feature>
<comment type="caution">
    <text evidence="12">Lacks conserved residue(s) required for the propagation of feature annotation.</text>
</comment>
<dbReference type="PROSITE" id="PS51013">
    <property type="entry name" value="PANNEXIN"/>
    <property type="match status" value="1"/>
</dbReference>
<feature type="transmembrane region" description="Helical" evidence="12">
    <location>
        <begin position="202"/>
        <end position="227"/>
    </location>
</feature>
<dbReference type="GO" id="GO:0034220">
    <property type="term" value="P:monoatomic ion transmembrane transport"/>
    <property type="evidence" value="ECO:0007669"/>
    <property type="project" value="UniProtKB-KW"/>
</dbReference>
<evidence type="ECO:0000256" key="6">
    <source>
        <dbReference type="ARBA" id="ARBA00022868"/>
    </source>
</evidence>
<keyword evidence="10 12" id="KW-0472">Membrane</keyword>
<keyword evidence="8 12" id="KW-1133">Transmembrane helix</keyword>
<evidence type="ECO:0000313" key="14">
    <source>
        <dbReference type="Proteomes" id="UP001201812"/>
    </source>
</evidence>
<dbReference type="GO" id="GO:0005243">
    <property type="term" value="F:gap junction channel activity"/>
    <property type="evidence" value="ECO:0007669"/>
    <property type="project" value="TreeGrafter"/>
</dbReference>
<gene>
    <name evidence="12" type="primary">inx</name>
    <name evidence="13" type="ORF">DdX_04422</name>
</gene>
<comment type="subcellular location">
    <subcellularLocation>
        <location evidence="1">Cell junction</location>
        <location evidence="1">Gap junction</location>
    </subcellularLocation>
    <subcellularLocation>
        <location evidence="2 12">Cell membrane</location>
        <topology evidence="2 12">Multi-pass membrane protein</topology>
    </subcellularLocation>
</comment>
<evidence type="ECO:0000256" key="5">
    <source>
        <dbReference type="ARBA" id="ARBA00022692"/>
    </source>
</evidence>
<evidence type="ECO:0000256" key="8">
    <source>
        <dbReference type="ARBA" id="ARBA00022989"/>
    </source>
</evidence>
<dbReference type="GO" id="GO:0005921">
    <property type="term" value="C:gap junction"/>
    <property type="evidence" value="ECO:0007669"/>
    <property type="project" value="UniProtKB-SubCell"/>
</dbReference>
<keyword evidence="7" id="KW-0965">Cell junction</keyword>
<comment type="similarity">
    <text evidence="12">Belongs to the pannexin family.</text>
</comment>
<evidence type="ECO:0000256" key="11">
    <source>
        <dbReference type="ARBA" id="ARBA00023303"/>
    </source>
</evidence>
<dbReference type="EMBL" id="JAKKPZ010000004">
    <property type="protein sequence ID" value="KAI1722117.1"/>
    <property type="molecule type" value="Genomic_DNA"/>
</dbReference>
<evidence type="ECO:0000256" key="4">
    <source>
        <dbReference type="ARBA" id="ARBA00022475"/>
    </source>
</evidence>
<dbReference type="GO" id="GO:0005886">
    <property type="term" value="C:plasma membrane"/>
    <property type="evidence" value="ECO:0007669"/>
    <property type="project" value="UniProtKB-SubCell"/>
</dbReference>
<dbReference type="Proteomes" id="UP001201812">
    <property type="component" value="Unassembled WGS sequence"/>
</dbReference>
<reference evidence="13" key="1">
    <citation type="submission" date="2022-01" db="EMBL/GenBank/DDBJ databases">
        <title>Genome Sequence Resource for Two Populations of Ditylenchus destructor, the Migratory Endoparasitic Phytonematode.</title>
        <authorList>
            <person name="Zhang H."/>
            <person name="Lin R."/>
            <person name="Xie B."/>
        </authorList>
    </citation>
    <scope>NUCLEOTIDE SEQUENCE</scope>
    <source>
        <strain evidence="13">BazhouSP</strain>
    </source>
</reference>
<dbReference type="PANTHER" id="PTHR11893:SF32">
    <property type="entry name" value="INNEXIN"/>
    <property type="match status" value="1"/>
</dbReference>
<evidence type="ECO:0000256" key="3">
    <source>
        <dbReference type="ARBA" id="ARBA00022448"/>
    </source>
</evidence>
<protein>
    <recommendedName>
        <fullName evidence="12">Innexin</fullName>
    </recommendedName>
</protein>
<evidence type="ECO:0000256" key="7">
    <source>
        <dbReference type="ARBA" id="ARBA00022949"/>
    </source>
</evidence>
<keyword evidence="6" id="KW-0303">Gap junction</keyword>
<organism evidence="13 14">
    <name type="scientific">Ditylenchus destructor</name>
    <dbReference type="NCBI Taxonomy" id="166010"/>
    <lineage>
        <taxon>Eukaryota</taxon>
        <taxon>Metazoa</taxon>
        <taxon>Ecdysozoa</taxon>
        <taxon>Nematoda</taxon>
        <taxon>Chromadorea</taxon>
        <taxon>Rhabditida</taxon>
        <taxon>Tylenchina</taxon>
        <taxon>Tylenchomorpha</taxon>
        <taxon>Sphaerularioidea</taxon>
        <taxon>Anguinidae</taxon>
        <taxon>Anguininae</taxon>
        <taxon>Ditylenchus</taxon>
    </lineage>
</organism>
<name>A0AAD4NBX6_9BILA</name>
<dbReference type="PANTHER" id="PTHR11893">
    <property type="entry name" value="INNEXIN"/>
    <property type="match status" value="1"/>
</dbReference>
<dbReference type="AlphaFoldDB" id="A0AAD4NBX6"/>
<evidence type="ECO:0000256" key="2">
    <source>
        <dbReference type="ARBA" id="ARBA00004651"/>
    </source>
</evidence>
<keyword evidence="3 12" id="KW-0813">Transport</keyword>
<keyword evidence="5 12" id="KW-0812">Transmembrane</keyword>
<keyword evidence="14" id="KW-1185">Reference proteome</keyword>
<accession>A0AAD4NBX6</accession>
<evidence type="ECO:0000256" key="9">
    <source>
        <dbReference type="ARBA" id="ARBA00023065"/>
    </source>
</evidence>
<dbReference type="Pfam" id="PF00876">
    <property type="entry name" value="Innexin"/>
    <property type="match status" value="1"/>
</dbReference>
<feature type="transmembrane region" description="Helical" evidence="12">
    <location>
        <begin position="110"/>
        <end position="132"/>
    </location>
</feature>
<evidence type="ECO:0000256" key="10">
    <source>
        <dbReference type="ARBA" id="ARBA00023136"/>
    </source>
</evidence>
<evidence type="ECO:0000313" key="13">
    <source>
        <dbReference type="EMBL" id="KAI1722117.1"/>
    </source>
</evidence>
<keyword evidence="11 12" id="KW-0407">Ion channel</keyword>
<keyword evidence="9 12" id="KW-0406">Ion transport</keyword>
<comment type="caution">
    <text evidence="13">The sequence shown here is derived from an EMBL/GenBank/DDBJ whole genome shotgun (WGS) entry which is preliminary data.</text>
</comment>
<dbReference type="InterPro" id="IPR000990">
    <property type="entry name" value="Innexin"/>
</dbReference>
<comment type="function">
    <text evidence="12">Structural component of the gap junctions.</text>
</comment>
<proteinExistence type="inferred from homology"/>